<proteinExistence type="predicted"/>
<dbReference type="PROSITE" id="PS51007">
    <property type="entry name" value="CYTC"/>
    <property type="match status" value="1"/>
</dbReference>
<dbReference type="Gene3D" id="1.10.760.10">
    <property type="entry name" value="Cytochrome c-like domain"/>
    <property type="match status" value="2"/>
</dbReference>
<protein>
    <submittedName>
        <fullName evidence="9">Cytochrome c peroxidase</fullName>
    </submittedName>
</protein>
<dbReference type="OrthoDB" id="9805202at2"/>
<gene>
    <name evidence="9" type="ORF">SAMN05443634_10827</name>
</gene>
<dbReference type="GO" id="GO:0046872">
    <property type="term" value="F:metal ion binding"/>
    <property type="evidence" value="ECO:0007669"/>
    <property type="project" value="UniProtKB-KW"/>
</dbReference>
<reference evidence="10" key="1">
    <citation type="submission" date="2016-11" db="EMBL/GenBank/DDBJ databases">
        <authorList>
            <person name="Varghese N."/>
            <person name="Submissions S."/>
        </authorList>
    </citation>
    <scope>NUCLEOTIDE SEQUENCE [LARGE SCALE GENOMIC DNA]</scope>
    <source>
        <strain evidence="10">DSM 27989</strain>
    </source>
</reference>
<dbReference type="PANTHER" id="PTHR30600">
    <property type="entry name" value="CYTOCHROME C PEROXIDASE-RELATED"/>
    <property type="match status" value="1"/>
</dbReference>
<evidence type="ECO:0000256" key="1">
    <source>
        <dbReference type="ARBA" id="ARBA00004196"/>
    </source>
</evidence>
<evidence type="ECO:0000256" key="3">
    <source>
        <dbReference type="ARBA" id="ARBA00022723"/>
    </source>
</evidence>
<dbReference type="GO" id="GO:0009055">
    <property type="term" value="F:electron transfer activity"/>
    <property type="evidence" value="ECO:0007669"/>
    <property type="project" value="InterPro"/>
</dbReference>
<evidence type="ECO:0000259" key="8">
    <source>
        <dbReference type="PROSITE" id="PS51007"/>
    </source>
</evidence>
<keyword evidence="2 7" id="KW-0349">Heme</keyword>
<dbReference type="Proteomes" id="UP000184120">
    <property type="component" value="Unassembled WGS sequence"/>
</dbReference>
<evidence type="ECO:0000256" key="2">
    <source>
        <dbReference type="ARBA" id="ARBA00022617"/>
    </source>
</evidence>
<name>A0A1M6ZRF2_9FLAO</name>
<dbReference type="InterPro" id="IPR009056">
    <property type="entry name" value="Cyt_c-like_dom"/>
</dbReference>
<keyword evidence="3 7" id="KW-0479">Metal-binding</keyword>
<feature type="domain" description="Cytochrome c" evidence="8">
    <location>
        <begin position="80"/>
        <end position="191"/>
    </location>
</feature>
<evidence type="ECO:0000256" key="7">
    <source>
        <dbReference type="PROSITE-ProRule" id="PRU00433"/>
    </source>
</evidence>
<dbReference type="SUPFAM" id="SSF46626">
    <property type="entry name" value="Cytochrome c"/>
    <property type="match status" value="2"/>
</dbReference>
<dbReference type="EMBL" id="FRBH01000008">
    <property type="protein sequence ID" value="SHL33051.1"/>
    <property type="molecule type" value="Genomic_DNA"/>
</dbReference>
<keyword evidence="6 7" id="KW-0408">Iron</keyword>
<dbReference type="Pfam" id="PF03150">
    <property type="entry name" value="CCP_MauG"/>
    <property type="match status" value="1"/>
</dbReference>
<dbReference type="InterPro" id="IPR051395">
    <property type="entry name" value="Cytochrome_c_Peroxidase/MauG"/>
</dbReference>
<sequence>MKGKFLFLIGVVCCFILVGFIPKVKMDVENIEDPTIADIVKSYKKNIAEWPKPTIDKGVVWEEFSPLERDRDLVAKQKAPLAVLGKILFFDPKLSGSNQISCSSCHDPELAWNDLRGVSLGNEHLRGARNTPSLYNVGSRKSFFWDGRASTLKEQAEGPISAHHEMAMEPKKLAKKLKKYKDYKALFVNAFGDDEITYDRITDALASFQETIVSRPTKFDRFMKGDYKAMSDEEIYGMHLFRTKARCMNCHNGKYLTDESFHNIGLAFYKTKYEDLGRYNVTKNLDDLGKFKTPPLRELLSTRPWMHTGGFVDLEGIINFYNVRPSDKKMLENKKNDPMYPITDSLIKPLHLTRPEKQAIVSFLKVLTGTNNKMERPEFPVK</sequence>
<evidence type="ECO:0000256" key="4">
    <source>
        <dbReference type="ARBA" id="ARBA00022729"/>
    </source>
</evidence>
<dbReference type="GO" id="GO:0020037">
    <property type="term" value="F:heme binding"/>
    <property type="evidence" value="ECO:0007669"/>
    <property type="project" value="InterPro"/>
</dbReference>
<keyword evidence="9" id="KW-0575">Peroxidase</keyword>
<dbReference type="GO" id="GO:0030313">
    <property type="term" value="C:cell envelope"/>
    <property type="evidence" value="ECO:0007669"/>
    <property type="project" value="UniProtKB-SubCell"/>
</dbReference>
<dbReference type="STRING" id="1434701.SAMN05443634_10827"/>
<keyword evidence="5" id="KW-0560">Oxidoreductase</keyword>
<dbReference type="PANTHER" id="PTHR30600:SF10">
    <property type="entry name" value="BLL6722 PROTEIN"/>
    <property type="match status" value="1"/>
</dbReference>
<evidence type="ECO:0000256" key="6">
    <source>
        <dbReference type="ARBA" id="ARBA00023004"/>
    </source>
</evidence>
<keyword evidence="4" id="KW-0732">Signal</keyword>
<organism evidence="9 10">
    <name type="scientific">Chishuiella changwenlii</name>
    <dbReference type="NCBI Taxonomy" id="1434701"/>
    <lineage>
        <taxon>Bacteria</taxon>
        <taxon>Pseudomonadati</taxon>
        <taxon>Bacteroidota</taxon>
        <taxon>Flavobacteriia</taxon>
        <taxon>Flavobacteriales</taxon>
        <taxon>Weeksellaceae</taxon>
        <taxon>Chishuiella</taxon>
    </lineage>
</organism>
<dbReference type="RefSeq" id="WP_072932582.1">
    <property type="nucleotide sequence ID" value="NZ_BMFL01000004.1"/>
</dbReference>
<evidence type="ECO:0000313" key="9">
    <source>
        <dbReference type="EMBL" id="SHL33051.1"/>
    </source>
</evidence>
<evidence type="ECO:0000256" key="5">
    <source>
        <dbReference type="ARBA" id="ARBA00023002"/>
    </source>
</evidence>
<dbReference type="AlphaFoldDB" id="A0A1M6ZRF2"/>
<accession>A0A1M6ZRF2</accession>
<dbReference type="GO" id="GO:0004130">
    <property type="term" value="F:cytochrome-c peroxidase activity"/>
    <property type="evidence" value="ECO:0007669"/>
    <property type="project" value="TreeGrafter"/>
</dbReference>
<comment type="subcellular location">
    <subcellularLocation>
        <location evidence="1">Cell envelope</location>
    </subcellularLocation>
</comment>
<dbReference type="InterPro" id="IPR036909">
    <property type="entry name" value="Cyt_c-like_dom_sf"/>
</dbReference>
<dbReference type="InterPro" id="IPR004852">
    <property type="entry name" value="Di-haem_cyt_c_peroxidsae"/>
</dbReference>
<evidence type="ECO:0000313" key="10">
    <source>
        <dbReference type="Proteomes" id="UP000184120"/>
    </source>
</evidence>